<sequence length="205" mass="24070">MMNGLLEEKNIREIYKKSKAIPLSNFNKFFPILLGLFFFFILIINDVSIETSYTKINELVSFLFSSLFATLGFLVAGYTIFCTITPLDLQKKMIEYTDNKSKLIFFKKVHFTFIRVFIYFIIFSFLLFIIYFLKDLNLSLGSDTFKIDTLRDIYKYTNYLVLTFLVAGTTFLFCELSSFIFNIYNSVATTLHWLINIKSDSNKDH</sequence>
<name>A0A498DBZ4_9GAMM</name>
<feature type="transmembrane region" description="Helical" evidence="1">
    <location>
        <begin position="153"/>
        <end position="174"/>
    </location>
</feature>
<feature type="transmembrane region" description="Helical" evidence="1">
    <location>
        <begin position="64"/>
        <end position="89"/>
    </location>
</feature>
<dbReference type="EMBL" id="RCHD01000016">
    <property type="protein sequence ID" value="RLL35424.1"/>
    <property type="molecule type" value="Genomic_DNA"/>
</dbReference>
<dbReference type="RefSeq" id="WP_120374435.1">
    <property type="nucleotide sequence ID" value="NZ_RCHD01000016.1"/>
</dbReference>
<evidence type="ECO:0000256" key="1">
    <source>
        <dbReference type="SAM" id="Phobius"/>
    </source>
</evidence>
<keyword evidence="1" id="KW-0812">Transmembrane</keyword>
<accession>A0A498DBZ4</accession>
<evidence type="ECO:0000313" key="2">
    <source>
        <dbReference type="EMBL" id="RLL35424.1"/>
    </source>
</evidence>
<feature type="transmembrane region" description="Helical" evidence="1">
    <location>
        <begin position="109"/>
        <end position="133"/>
    </location>
</feature>
<dbReference type="AlphaFoldDB" id="A0A498DBZ4"/>
<feature type="transmembrane region" description="Helical" evidence="1">
    <location>
        <begin position="26"/>
        <end position="44"/>
    </location>
</feature>
<dbReference type="Proteomes" id="UP000267166">
    <property type="component" value="Unassembled WGS sequence"/>
</dbReference>
<gene>
    <name evidence="2" type="ORF">D9K80_08155</name>
</gene>
<comment type="caution">
    <text evidence="2">The sequence shown here is derived from an EMBL/GenBank/DDBJ whole genome shotgun (WGS) entry which is preliminary data.</text>
</comment>
<evidence type="ECO:0000313" key="3">
    <source>
        <dbReference type="Proteomes" id="UP000267166"/>
    </source>
</evidence>
<protein>
    <submittedName>
        <fullName evidence="2">Uncharacterized protein</fullName>
    </submittedName>
</protein>
<organism evidence="2 3">
    <name type="scientific">Acinetobacter cumulans</name>
    <dbReference type="NCBI Taxonomy" id="2136182"/>
    <lineage>
        <taxon>Bacteria</taxon>
        <taxon>Pseudomonadati</taxon>
        <taxon>Pseudomonadota</taxon>
        <taxon>Gammaproteobacteria</taxon>
        <taxon>Moraxellales</taxon>
        <taxon>Moraxellaceae</taxon>
        <taxon>Acinetobacter</taxon>
    </lineage>
</organism>
<keyword evidence="1" id="KW-0472">Membrane</keyword>
<keyword evidence="1" id="KW-1133">Transmembrane helix</keyword>
<proteinExistence type="predicted"/>
<reference evidence="2 3" key="1">
    <citation type="submission" date="2018-09" db="EMBL/GenBank/DDBJ databases">
        <title>The draft genome of Acinetobacter sp. strains.</title>
        <authorList>
            <person name="Qin J."/>
            <person name="Feng Y."/>
            <person name="Zong Z."/>
        </authorList>
    </citation>
    <scope>NUCLEOTIDE SEQUENCE [LARGE SCALE GENOMIC DNA]</scope>
    <source>
        <strain evidence="2 3">WCHAc060003</strain>
    </source>
</reference>